<proteinExistence type="predicted"/>
<gene>
    <name evidence="2" type="ORF">BGZ65_000318</name>
</gene>
<dbReference type="Proteomes" id="UP000749646">
    <property type="component" value="Unassembled WGS sequence"/>
</dbReference>
<evidence type="ECO:0000313" key="3">
    <source>
        <dbReference type="Proteomes" id="UP000749646"/>
    </source>
</evidence>
<dbReference type="EMBL" id="JAAAHW010005746">
    <property type="protein sequence ID" value="KAF9966645.1"/>
    <property type="molecule type" value="Genomic_DNA"/>
</dbReference>
<keyword evidence="1" id="KW-0812">Transmembrane</keyword>
<organism evidence="2 3">
    <name type="scientific">Modicella reniformis</name>
    <dbReference type="NCBI Taxonomy" id="1440133"/>
    <lineage>
        <taxon>Eukaryota</taxon>
        <taxon>Fungi</taxon>
        <taxon>Fungi incertae sedis</taxon>
        <taxon>Mucoromycota</taxon>
        <taxon>Mortierellomycotina</taxon>
        <taxon>Mortierellomycetes</taxon>
        <taxon>Mortierellales</taxon>
        <taxon>Mortierellaceae</taxon>
        <taxon>Modicella</taxon>
    </lineage>
</organism>
<sequence>VKGPVSSTKHIQEFACHKSHQQYQPTSTGVLSAATTATTTTATTATATAGLSSSIPGTLIIAPSTALIVIVASPVIILAGRACSSRH</sequence>
<feature type="non-terminal residue" evidence="2">
    <location>
        <position position="1"/>
    </location>
</feature>
<reference evidence="2" key="1">
    <citation type="journal article" date="2020" name="Fungal Divers.">
        <title>Resolving the Mortierellaceae phylogeny through synthesis of multi-gene phylogenetics and phylogenomics.</title>
        <authorList>
            <person name="Vandepol N."/>
            <person name="Liber J."/>
            <person name="Desiro A."/>
            <person name="Na H."/>
            <person name="Kennedy M."/>
            <person name="Barry K."/>
            <person name="Grigoriev I.V."/>
            <person name="Miller A.N."/>
            <person name="O'Donnell K."/>
            <person name="Stajich J.E."/>
            <person name="Bonito G."/>
        </authorList>
    </citation>
    <scope>NUCLEOTIDE SEQUENCE</scope>
    <source>
        <strain evidence="2">MES-2147</strain>
    </source>
</reference>
<protein>
    <submittedName>
        <fullName evidence="2">Uncharacterized protein</fullName>
    </submittedName>
</protein>
<dbReference type="AlphaFoldDB" id="A0A9P6JDX1"/>
<feature type="transmembrane region" description="Helical" evidence="1">
    <location>
        <begin position="60"/>
        <end position="80"/>
    </location>
</feature>
<accession>A0A9P6JDX1</accession>
<comment type="caution">
    <text evidence="2">The sequence shown here is derived from an EMBL/GenBank/DDBJ whole genome shotgun (WGS) entry which is preliminary data.</text>
</comment>
<name>A0A9P6JDX1_9FUNG</name>
<keyword evidence="3" id="KW-1185">Reference proteome</keyword>
<keyword evidence="1" id="KW-1133">Transmembrane helix</keyword>
<keyword evidence="1" id="KW-0472">Membrane</keyword>
<evidence type="ECO:0000313" key="2">
    <source>
        <dbReference type="EMBL" id="KAF9966645.1"/>
    </source>
</evidence>
<evidence type="ECO:0000256" key="1">
    <source>
        <dbReference type="SAM" id="Phobius"/>
    </source>
</evidence>